<gene>
    <name evidence="1" type="ORF">EmuJ_001082200</name>
</gene>
<name>A0A068YEX2_ECHMU</name>
<dbReference type="Proteomes" id="UP000017246">
    <property type="component" value="Unassembled WGS sequence"/>
</dbReference>
<dbReference type="AlphaFoldDB" id="A0A068YEX2"/>
<reference evidence="1" key="1">
    <citation type="journal article" date="2013" name="Nature">
        <title>The genomes of four tapeworm species reveal adaptations to parasitism.</title>
        <authorList>
            <person name="Tsai I.J."/>
            <person name="Zarowiecki M."/>
            <person name="Holroyd N."/>
            <person name="Garciarrubio A."/>
            <person name="Sanchez-Flores A."/>
            <person name="Brooks K.L."/>
            <person name="Tracey A."/>
            <person name="Bobes R.J."/>
            <person name="Fragoso G."/>
            <person name="Sciutto E."/>
            <person name="Aslett M."/>
            <person name="Beasley H."/>
            <person name="Bennett H.M."/>
            <person name="Cai J."/>
            <person name="Camicia F."/>
            <person name="Clark R."/>
            <person name="Cucher M."/>
            <person name="De Silva N."/>
            <person name="Day T.A."/>
            <person name="Deplazes P."/>
            <person name="Estrada K."/>
            <person name="Fernandez C."/>
            <person name="Holland P.W."/>
            <person name="Hou J."/>
            <person name="Hu S."/>
            <person name="Huckvale T."/>
            <person name="Hung S.S."/>
            <person name="Kamenetzky L."/>
            <person name="Keane J.A."/>
            <person name="Kiss F."/>
            <person name="Koziol U."/>
            <person name="Lambert O."/>
            <person name="Liu K."/>
            <person name="Luo X."/>
            <person name="Luo Y."/>
            <person name="Macchiaroli N."/>
            <person name="Nichol S."/>
            <person name="Paps J."/>
            <person name="Parkinson J."/>
            <person name="Pouchkina-Stantcheva N."/>
            <person name="Riddiford N."/>
            <person name="Rosenzvit M."/>
            <person name="Salinas G."/>
            <person name="Wasmuth J.D."/>
            <person name="Zamanian M."/>
            <person name="Zheng Y."/>
            <person name="Cai X."/>
            <person name="Soberon X."/>
            <person name="Olson P.D."/>
            <person name="Laclette J.P."/>
            <person name="Brehm K."/>
            <person name="Berriman M."/>
            <person name="Garciarrubio A."/>
            <person name="Bobes R.J."/>
            <person name="Fragoso G."/>
            <person name="Sanchez-Flores A."/>
            <person name="Estrada K."/>
            <person name="Cevallos M.A."/>
            <person name="Morett E."/>
            <person name="Gonzalez V."/>
            <person name="Portillo T."/>
            <person name="Ochoa-Leyva A."/>
            <person name="Jose M.V."/>
            <person name="Sciutto E."/>
            <person name="Landa A."/>
            <person name="Jimenez L."/>
            <person name="Valdes V."/>
            <person name="Carrero J.C."/>
            <person name="Larralde C."/>
            <person name="Morales-Montor J."/>
            <person name="Limon-Lason J."/>
            <person name="Soberon X."/>
            <person name="Laclette J.P."/>
        </authorList>
    </citation>
    <scope>NUCLEOTIDE SEQUENCE [LARGE SCALE GENOMIC DNA]</scope>
</reference>
<protein>
    <submittedName>
        <fullName evidence="1">Expressed protein</fullName>
    </submittedName>
</protein>
<keyword evidence="2" id="KW-1185">Reference proteome</keyword>
<sequence length="78" mass="8827">MHTSTSHLKAVPTYCLEFTFNCVDPAWLLRPCNRYVFYLRLGFRVAIWEGVGGFEDSFTLDNFAMFVGPIAAVAQSMV</sequence>
<accession>A0A068YEX2</accession>
<proteinExistence type="predicted"/>
<evidence type="ECO:0000313" key="2">
    <source>
        <dbReference type="Proteomes" id="UP000017246"/>
    </source>
</evidence>
<evidence type="ECO:0000313" key="1">
    <source>
        <dbReference type="EMBL" id="CDS43093.1"/>
    </source>
</evidence>
<dbReference type="EMBL" id="LN902842">
    <property type="protein sequence ID" value="CDS43093.1"/>
    <property type="molecule type" value="Genomic_DNA"/>
</dbReference>
<organism evidence="1 2">
    <name type="scientific">Echinococcus multilocularis</name>
    <name type="common">Fox tapeworm</name>
    <dbReference type="NCBI Taxonomy" id="6211"/>
    <lineage>
        <taxon>Eukaryota</taxon>
        <taxon>Metazoa</taxon>
        <taxon>Spiralia</taxon>
        <taxon>Lophotrochozoa</taxon>
        <taxon>Platyhelminthes</taxon>
        <taxon>Cestoda</taxon>
        <taxon>Eucestoda</taxon>
        <taxon>Cyclophyllidea</taxon>
        <taxon>Taeniidae</taxon>
        <taxon>Echinococcus</taxon>
    </lineage>
</organism>
<reference evidence="1" key="2">
    <citation type="submission" date="2015-11" db="EMBL/GenBank/DDBJ databases">
        <authorList>
            <person name="Zhang Y."/>
            <person name="Guo Z."/>
        </authorList>
    </citation>
    <scope>NUCLEOTIDE SEQUENCE</scope>
</reference>